<dbReference type="PANTHER" id="PTHR22642:SF2">
    <property type="entry name" value="PROTEIN LONG AFTER FAR-RED 3"/>
    <property type="match status" value="1"/>
</dbReference>
<dbReference type="Gene3D" id="3.10.310.70">
    <property type="match status" value="1"/>
</dbReference>
<protein>
    <submittedName>
        <fullName evidence="2">Amidohydrolase</fullName>
    </submittedName>
</protein>
<dbReference type="PANTHER" id="PTHR22642">
    <property type="entry name" value="IMIDAZOLONEPROPIONASE"/>
    <property type="match status" value="1"/>
</dbReference>
<reference evidence="2" key="1">
    <citation type="submission" date="2022-01" db="EMBL/GenBank/DDBJ databases">
        <title>Genome-Based Taxonomic Classification of the Phylum Actinobacteria.</title>
        <authorList>
            <person name="Gao Y."/>
        </authorList>
    </citation>
    <scope>NUCLEOTIDE SEQUENCE</scope>
    <source>
        <strain evidence="2">KLBMP 8922</strain>
    </source>
</reference>
<keyword evidence="3" id="KW-1185">Reference proteome</keyword>
<comment type="caution">
    <text evidence="2">The sequence shown here is derived from an EMBL/GenBank/DDBJ whole genome shotgun (WGS) entry which is preliminary data.</text>
</comment>
<dbReference type="Gene3D" id="2.30.40.10">
    <property type="entry name" value="Urease, subunit C, domain 1"/>
    <property type="match status" value="1"/>
</dbReference>
<organism evidence="2 3">
    <name type="scientific">Yinghuangia soli</name>
    <dbReference type="NCBI Taxonomy" id="2908204"/>
    <lineage>
        <taxon>Bacteria</taxon>
        <taxon>Bacillati</taxon>
        <taxon>Actinomycetota</taxon>
        <taxon>Actinomycetes</taxon>
        <taxon>Kitasatosporales</taxon>
        <taxon>Streptomycetaceae</taxon>
        <taxon>Yinghuangia</taxon>
    </lineage>
</organism>
<dbReference type="RefSeq" id="WP_235055560.1">
    <property type="nucleotide sequence ID" value="NZ_JAKFHA010000019.1"/>
</dbReference>
<dbReference type="InterPro" id="IPR033932">
    <property type="entry name" value="YtcJ-like"/>
</dbReference>
<dbReference type="SUPFAM" id="SSF51556">
    <property type="entry name" value="Metallo-dependent hydrolases"/>
    <property type="match status" value="1"/>
</dbReference>
<dbReference type="InterPro" id="IPR006311">
    <property type="entry name" value="TAT_signal"/>
</dbReference>
<evidence type="ECO:0000313" key="3">
    <source>
        <dbReference type="Proteomes" id="UP001165378"/>
    </source>
</evidence>
<dbReference type="Proteomes" id="UP001165378">
    <property type="component" value="Unassembled WGS sequence"/>
</dbReference>
<dbReference type="SUPFAM" id="SSF51338">
    <property type="entry name" value="Composite domain of metallo-dependent hydrolases"/>
    <property type="match status" value="1"/>
</dbReference>
<sequence length="601" mass="64294">MDTTPSRRTVLAGIAAAVGTTVGTTVLAGPAEAARCDADTVLTNGYVWTVDYRDSIKKAVAIRDGRIVYVGTDKGAATYIGRRTRVVDLRGRMLMPGLHDGHLHVLSGGSGLLGLDFGYAPFTVPQFLDVIARYLAGDTAQEPDGWVQGEHWYVQAMQPVGTTVTRKDLDTLPTRRPIVINSTDGHTSLVNSRALALAGITRDTPNPPTGTIERDASGEPTGILQDGAQRLVSALVPDPTDADNLRYAQAALAALRAQGITTFMDAASSEGTVRTFATLAARGELTARAHFAPVVDLTEADPLPRLRKLRRAYDTGPHRTAANIHVGNVKVFLDGVLQAPAQTAAVLEPYLVDDGHGHMVPGTHSGAVYWPPEKLNALMVDLAAAGLDPHAHAIGDRAVRVALDSFAAVRRAGHRANRLTVAHAELVSPADIPRFGRLDVVAAMGFHWAKPAPDSTDTVEPFLGPERFENYEPEGAVFRAGGRVSLGSDWPVDPLNHWEALRTVITRTAAAGSPYAKYGAMTPRQALHRRIAVRAITLNGAYQLRQERDTGSIEVGKLADLIVLDQNIMTIPVENIGRTKVLLTLVGGRPVHGTYEALAQP</sequence>
<dbReference type="InterPro" id="IPR011059">
    <property type="entry name" value="Metal-dep_hydrolase_composite"/>
</dbReference>
<dbReference type="EMBL" id="JAKFHA010000019">
    <property type="protein sequence ID" value="MCF2530891.1"/>
    <property type="molecule type" value="Genomic_DNA"/>
</dbReference>
<evidence type="ECO:0000259" key="1">
    <source>
        <dbReference type="Pfam" id="PF07969"/>
    </source>
</evidence>
<dbReference type="InterPro" id="IPR013108">
    <property type="entry name" value="Amidohydro_3"/>
</dbReference>
<dbReference type="Gene3D" id="3.20.20.140">
    <property type="entry name" value="Metal-dependent hydrolases"/>
    <property type="match status" value="1"/>
</dbReference>
<dbReference type="Pfam" id="PF07969">
    <property type="entry name" value="Amidohydro_3"/>
    <property type="match status" value="1"/>
</dbReference>
<dbReference type="GO" id="GO:0016810">
    <property type="term" value="F:hydrolase activity, acting on carbon-nitrogen (but not peptide) bonds"/>
    <property type="evidence" value="ECO:0007669"/>
    <property type="project" value="InterPro"/>
</dbReference>
<gene>
    <name evidence="2" type="ORF">LZ495_27265</name>
</gene>
<name>A0AA41Q3Z0_9ACTN</name>
<proteinExistence type="predicted"/>
<dbReference type="InterPro" id="IPR032466">
    <property type="entry name" value="Metal_Hydrolase"/>
</dbReference>
<dbReference type="PROSITE" id="PS51318">
    <property type="entry name" value="TAT"/>
    <property type="match status" value="1"/>
</dbReference>
<dbReference type="CDD" id="cd01300">
    <property type="entry name" value="YtcJ_like"/>
    <property type="match status" value="1"/>
</dbReference>
<dbReference type="AlphaFoldDB" id="A0AA41Q3Z0"/>
<feature type="domain" description="Amidohydrolase 3" evidence="1">
    <location>
        <begin position="85"/>
        <end position="592"/>
    </location>
</feature>
<accession>A0AA41Q3Z0</accession>
<evidence type="ECO:0000313" key="2">
    <source>
        <dbReference type="EMBL" id="MCF2530891.1"/>
    </source>
</evidence>